<dbReference type="Pfam" id="PF00849">
    <property type="entry name" value="PseudoU_synth_2"/>
    <property type="match status" value="1"/>
</dbReference>
<dbReference type="GO" id="GO:0009982">
    <property type="term" value="F:pseudouridine synthase activity"/>
    <property type="evidence" value="ECO:0007669"/>
    <property type="project" value="InterPro"/>
</dbReference>
<dbReference type="KEGG" id="csur:N24_3050"/>
<dbReference type="PANTHER" id="PTHR21600:SF84">
    <property type="entry name" value="PSEUDOURIDINE SYNTHASE RSUA_RLUA-LIKE DOMAIN-CONTAINING PROTEIN"/>
    <property type="match status" value="1"/>
</dbReference>
<proteinExistence type="predicted"/>
<dbReference type="PANTHER" id="PTHR21600">
    <property type="entry name" value="MITOCHONDRIAL RNA PSEUDOURIDINE SYNTHASE"/>
    <property type="match status" value="1"/>
</dbReference>
<evidence type="ECO:0000256" key="2">
    <source>
        <dbReference type="ARBA" id="ARBA00031870"/>
    </source>
</evidence>
<keyword evidence="6" id="KW-1185">Reference proteome</keyword>
<protein>
    <recommendedName>
        <fullName evidence="2">RNA pseudouridylate synthase</fullName>
    </recommendedName>
    <alternativeName>
        <fullName evidence="3">RNA-uridine isomerase</fullName>
    </alternativeName>
</protein>
<dbReference type="Proteomes" id="UP000218244">
    <property type="component" value="Chromosome"/>
</dbReference>
<dbReference type="GO" id="GO:0003723">
    <property type="term" value="F:RNA binding"/>
    <property type="evidence" value="ECO:0007669"/>
    <property type="project" value="InterPro"/>
</dbReference>
<dbReference type="AlphaFoldDB" id="A0A169S9B8"/>
<evidence type="ECO:0000256" key="3">
    <source>
        <dbReference type="ARBA" id="ARBA00033164"/>
    </source>
</evidence>
<dbReference type="InterPro" id="IPR050188">
    <property type="entry name" value="RluA_PseudoU_synthase"/>
</dbReference>
<evidence type="ECO:0000256" key="1">
    <source>
        <dbReference type="ARBA" id="ARBA00000073"/>
    </source>
</evidence>
<dbReference type="InterPro" id="IPR006224">
    <property type="entry name" value="PsdUridine_synth_RluA-like_CS"/>
</dbReference>
<name>A0A169S9B8_9CORY</name>
<dbReference type="EMBL" id="AP017369">
    <property type="protein sequence ID" value="BAU97312.1"/>
    <property type="molecule type" value="Genomic_DNA"/>
</dbReference>
<dbReference type="GO" id="GO:0000455">
    <property type="term" value="P:enzyme-directed rRNA pseudouridine synthesis"/>
    <property type="evidence" value="ECO:0007669"/>
    <property type="project" value="TreeGrafter"/>
</dbReference>
<gene>
    <name evidence="5" type="ORF">N24_3050</name>
</gene>
<dbReference type="Gene3D" id="3.30.2350.10">
    <property type="entry name" value="Pseudouridine synthase"/>
    <property type="match status" value="1"/>
</dbReference>
<dbReference type="SUPFAM" id="SSF55120">
    <property type="entry name" value="Pseudouridine synthase"/>
    <property type="match status" value="1"/>
</dbReference>
<evidence type="ECO:0000313" key="6">
    <source>
        <dbReference type="Proteomes" id="UP000218244"/>
    </source>
</evidence>
<dbReference type="CDD" id="cd02558">
    <property type="entry name" value="PSRA_1"/>
    <property type="match status" value="1"/>
</dbReference>
<feature type="domain" description="Pseudouridine synthase RsuA/RluA-like" evidence="4">
    <location>
        <begin position="123"/>
        <end position="286"/>
    </location>
</feature>
<evidence type="ECO:0000259" key="4">
    <source>
        <dbReference type="Pfam" id="PF00849"/>
    </source>
</evidence>
<dbReference type="InterPro" id="IPR020103">
    <property type="entry name" value="PsdUridine_synth_cat_dom_sf"/>
</dbReference>
<accession>A0A169S9B8</accession>
<sequence>MIGLMITLKSMPNRVVQKPKMKAPLPIRNGLNPSRIRLPLDAAPIRAIELVEYLISTQRHRHPSDNAEALQARFDEGLVVNHYGEPYAPNDLVQPDDDIWFYRMPAAERPIPYKIHVIYEDDDILVIDKPPYLATMPRGRHITETALVKMRVLTGNNDLTPAHRLDRLTSGVLVMVKKPELRGAYQTLFARREASKTYEAIAKFVPGLLDDGPAIWESRIEKERGIVQAFAVEGPVNARTELVSVTPVDDAEQSILEEMHGPLPRQARYVLAPSTGKTHQLRIHMRDFAAPILGDPLYPVLHDVDDEDYTTPMHLIARTLTFVDPQTNVERTFVSNRPTGSL</sequence>
<reference evidence="5 6" key="1">
    <citation type="submission" date="2016-02" db="EMBL/GenBank/DDBJ databases">
        <title>Corynebacterium glutamicum N24 whole genome sequencing project.</title>
        <authorList>
            <person name="Matsutani M."/>
            <person name="Nangtapong N."/>
            <person name="Yakushi T."/>
            <person name="Matsushita K."/>
        </authorList>
    </citation>
    <scope>NUCLEOTIDE SEQUENCE [LARGE SCALE GENOMIC DNA]</scope>
    <source>
        <strain evidence="5 6">N24</strain>
    </source>
</reference>
<dbReference type="InterPro" id="IPR006145">
    <property type="entry name" value="PsdUridine_synth_RsuA/RluA"/>
</dbReference>
<dbReference type="PROSITE" id="PS01129">
    <property type="entry name" value="PSI_RLU"/>
    <property type="match status" value="1"/>
</dbReference>
<comment type="catalytic activity">
    <reaction evidence="1">
        <text>a uridine in RNA = a pseudouridine in RNA</text>
        <dbReference type="Rhea" id="RHEA:48348"/>
        <dbReference type="Rhea" id="RHEA-COMP:12068"/>
        <dbReference type="Rhea" id="RHEA-COMP:12069"/>
        <dbReference type="ChEBI" id="CHEBI:65314"/>
        <dbReference type="ChEBI" id="CHEBI:65315"/>
    </reaction>
</comment>
<dbReference type="GO" id="GO:0140098">
    <property type="term" value="F:catalytic activity, acting on RNA"/>
    <property type="evidence" value="ECO:0007669"/>
    <property type="project" value="UniProtKB-ARBA"/>
</dbReference>
<organism evidence="5 6">
    <name type="scientific">Corynebacterium suranareeae</name>
    <dbReference type="NCBI Taxonomy" id="2506452"/>
    <lineage>
        <taxon>Bacteria</taxon>
        <taxon>Bacillati</taxon>
        <taxon>Actinomycetota</taxon>
        <taxon>Actinomycetes</taxon>
        <taxon>Mycobacteriales</taxon>
        <taxon>Corynebacteriaceae</taxon>
        <taxon>Corynebacterium</taxon>
    </lineage>
</organism>
<evidence type="ECO:0000313" key="5">
    <source>
        <dbReference type="EMBL" id="BAU97312.1"/>
    </source>
</evidence>